<reference evidence="10 11" key="1">
    <citation type="submission" date="2022-12" db="EMBL/GenBank/DDBJ databases">
        <title>Chitinophagaceae gen. sp. nov., a new member of the family Chitinophagaceae, isolated from soil in a chemical factory.</title>
        <authorList>
            <person name="Ke Z."/>
        </authorList>
    </citation>
    <scope>NUCLEOTIDE SEQUENCE [LARGE SCALE GENOMIC DNA]</scope>
    <source>
        <strain evidence="10 11">LY-5</strain>
    </source>
</reference>
<dbReference type="InterPro" id="IPR004365">
    <property type="entry name" value="NA-bd_OB_tRNA"/>
</dbReference>
<evidence type="ECO:0000256" key="8">
    <source>
        <dbReference type="ARBA" id="ARBA00049244"/>
    </source>
</evidence>
<evidence type="ECO:0000259" key="9">
    <source>
        <dbReference type="SMART" id="SM00481"/>
    </source>
</evidence>
<comment type="subcellular location">
    <subcellularLocation>
        <location evidence="1">Cytoplasm</location>
    </subcellularLocation>
</comment>
<keyword evidence="6" id="KW-0235">DNA replication</keyword>
<dbReference type="RefSeq" id="WP_407031576.1">
    <property type="nucleotide sequence ID" value="NZ_JAQGEF010000011.1"/>
</dbReference>
<evidence type="ECO:0000256" key="6">
    <source>
        <dbReference type="ARBA" id="ARBA00022705"/>
    </source>
</evidence>
<evidence type="ECO:0000256" key="7">
    <source>
        <dbReference type="ARBA" id="ARBA00022932"/>
    </source>
</evidence>
<name>A0ABT4UK85_9BACT</name>
<dbReference type="Pfam" id="PF17657">
    <property type="entry name" value="DNA_pol3_finger"/>
    <property type="match status" value="1"/>
</dbReference>
<dbReference type="NCBIfam" id="NF004226">
    <property type="entry name" value="PRK05673.1"/>
    <property type="match status" value="1"/>
</dbReference>
<dbReference type="InterPro" id="IPR003141">
    <property type="entry name" value="Pol/His_phosphatase_N"/>
</dbReference>
<dbReference type="InterPro" id="IPR041931">
    <property type="entry name" value="DNA_pol3_alpha_thumb_dom"/>
</dbReference>
<dbReference type="PANTHER" id="PTHR32294">
    <property type="entry name" value="DNA POLYMERASE III SUBUNIT ALPHA"/>
    <property type="match status" value="1"/>
</dbReference>
<evidence type="ECO:0000256" key="3">
    <source>
        <dbReference type="ARBA" id="ARBA00019114"/>
    </source>
</evidence>
<dbReference type="SUPFAM" id="SSF89550">
    <property type="entry name" value="PHP domain-like"/>
    <property type="match status" value="1"/>
</dbReference>
<sequence length="1233" mass="139562">MNRFSHLHVHTQYSLLDGAASISSLYKKANKFNMPALAITDHGNMFGVFDFVAEAWKNTKNIGKDENGKDIIEPVVKPVVGCEFYVVENRHQKAFTGGAKDKRFHQVLLAKNKKGYENLVKLTSLGYIEGLYGKYPRIDKELILKYSEGLIATTCCIGASVPQAILFKSEEEAEKEFKWWLDVFGEDYFVELQRHNMKEQEQINAVLIKFAKKHNVPMIATNDSHYTDKDDYNAHDILLCVNTGEKQSTPGFDDITADDTAVKNKRFKFPNDQFYFKSPEEMTQLFNDIPESIDNTQMIVDRVEVLNLKKDILLPAFPIPKAFQIHEDNNLNQWEYLQHITYEGAKQRYGEISGTNKERIDFELFTIKTMGFAGYFLIVSDFIKAGRDLGVFVGPGRGSAAGSAVAYCIGITNIDPIKYNLLFERFLNPDRKSMPDIDTDFDDDGRAKVLNYVVEKYGANQVAQIVTYGTMAAKSAIKDVARVMDLPLQDSNMLAKLVPDKPGTNLGRMLKAPFTKKEAPDGVKSIEEKEGLSPEDLENVKKLREYYNGKDILADVLHEAERLEGSIRNTGIHAAGIIIAPKDLTELIPVSISKETPLWITQIEGKSIEEAGVIKMDFLGLKTLSILKTCLRLIKQNHGIDINPDDLPLDDEETYRLYQRGETNATFQFESPGMQKHLRDLKPDQFADLIAMNALYRPGPLQYIPNFIARKHGREEIVYDLPEMEEYLAETYGITVYQEQVMLLSQSIGGFSKGNADVLRKAMGKKDRKTLDKMKGQFIDGAVAKGHPADKLEKIWTDWEAFAQYAFNKSHSTCYAFVAYQTGYLKAHYPSEYMAAVLNHAGDIDKITFFLEECKSMGLKVLGPDINESHNGFTVNKKGEIRFGLGGLKGVGEAAIESLVGEREKNGAYKDVFDFITRVNQRTVNKKSIESLIYSGAFDCFEDLHRAQYFHIAKGETVNGIEKIVKFGQQLTQQAESSLNTLFGDLNESVITQPPKLAPCEPWTLTEKLEHEKQVTGMYMTGHPLDHFKFELKHFGITKLGEFASYGIDETPFPSASRTIKLAGLVTSVNHRQTKTGKNFGNFVIEDYSGKHEFTLWSNDYALFSPFLEVGFVVFISGNFKVRRRMVGGEWVDSGMEFQVKKMNLLETLAAKETRALEFYCQPYHLNEGFIKFIEKNFNENPGSCPVKFKIRDREKNYDVEMTLPGRGININDELTQFLIEEQGIEMKVLTAD</sequence>
<evidence type="ECO:0000313" key="11">
    <source>
        <dbReference type="Proteomes" id="UP001210231"/>
    </source>
</evidence>
<evidence type="ECO:0000256" key="2">
    <source>
        <dbReference type="ARBA" id="ARBA00012417"/>
    </source>
</evidence>
<dbReference type="Pfam" id="PF01336">
    <property type="entry name" value="tRNA_anti-codon"/>
    <property type="match status" value="1"/>
</dbReference>
<dbReference type="InterPro" id="IPR011708">
    <property type="entry name" value="DNA_pol3_alpha_NTPase_dom"/>
</dbReference>
<keyword evidence="7" id="KW-0239">DNA-directed DNA polymerase</keyword>
<keyword evidence="11" id="KW-1185">Reference proteome</keyword>
<proteinExistence type="predicted"/>
<dbReference type="CDD" id="cd04485">
    <property type="entry name" value="DnaE_OBF"/>
    <property type="match status" value="1"/>
</dbReference>
<feature type="domain" description="Polymerase/histidinol phosphatase N-terminal" evidence="9">
    <location>
        <begin position="5"/>
        <end position="88"/>
    </location>
</feature>
<dbReference type="Pfam" id="PF07733">
    <property type="entry name" value="DNA_pol3_alpha"/>
    <property type="match status" value="1"/>
</dbReference>
<evidence type="ECO:0000313" key="10">
    <source>
        <dbReference type="EMBL" id="MDA3615251.1"/>
    </source>
</evidence>
<dbReference type="EMBL" id="JAQGEF010000011">
    <property type="protein sequence ID" value="MDA3615251.1"/>
    <property type="molecule type" value="Genomic_DNA"/>
</dbReference>
<dbReference type="Pfam" id="PF14579">
    <property type="entry name" value="HHH_6"/>
    <property type="match status" value="1"/>
</dbReference>
<keyword evidence="5 10" id="KW-0548">Nucleotidyltransferase</keyword>
<evidence type="ECO:0000256" key="1">
    <source>
        <dbReference type="ARBA" id="ARBA00004496"/>
    </source>
</evidence>
<dbReference type="InterPro" id="IPR016195">
    <property type="entry name" value="Pol/histidinol_Pase-like"/>
</dbReference>
<protein>
    <recommendedName>
        <fullName evidence="3">DNA polymerase III subunit alpha</fullName>
        <ecNumber evidence="2">2.7.7.7</ecNumber>
    </recommendedName>
</protein>
<dbReference type="Pfam" id="PF02811">
    <property type="entry name" value="PHP"/>
    <property type="match status" value="1"/>
</dbReference>
<gene>
    <name evidence="10" type="primary">dnaE</name>
    <name evidence="10" type="ORF">O3P16_10570</name>
</gene>
<dbReference type="InterPro" id="IPR040982">
    <property type="entry name" value="DNA_pol3_finger"/>
</dbReference>
<comment type="caution">
    <text evidence="10">The sequence shown here is derived from an EMBL/GenBank/DDBJ whole genome shotgun (WGS) entry which is preliminary data.</text>
</comment>
<organism evidence="10 11">
    <name type="scientific">Polluticaenibacter yanchengensis</name>
    <dbReference type="NCBI Taxonomy" id="3014562"/>
    <lineage>
        <taxon>Bacteria</taxon>
        <taxon>Pseudomonadati</taxon>
        <taxon>Bacteroidota</taxon>
        <taxon>Chitinophagia</taxon>
        <taxon>Chitinophagales</taxon>
        <taxon>Chitinophagaceae</taxon>
        <taxon>Polluticaenibacter</taxon>
    </lineage>
</organism>
<dbReference type="SMART" id="SM00481">
    <property type="entry name" value="POLIIIAc"/>
    <property type="match status" value="1"/>
</dbReference>
<dbReference type="Gene3D" id="1.10.150.870">
    <property type="match status" value="1"/>
</dbReference>
<dbReference type="CDD" id="cd12113">
    <property type="entry name" value="PHP_PolIIIA_DnaE3"/>
    <property type="match status" value="1"/>
</dbReference>
<dbReference type="PANTHER" id="PTHR32294:SF0">
    <property type="entry name" value="DNA POLYMERASE III SUBUNIT ALPHA"/>
    <property type="match status" value="1"/>
</dbReference>
<dbReference type="Proteomes" id="UP001210231">
    <property type="component" value="Unassembled WGS sequence"/>
</dbReference>
<comment type="catalytic activity">
    <reaction evidence="8">
        <text>DNA(n) + a 2'-deoxyribonucleoside 5'-triphosphate = DNA(n+1) + diphosphate</text>
        <dbReference type="Rhea" id="RHEA:22508"/>
        <dbReference type="Rhea" id="RHEA-COMP:17339"/>
        <dbReference type="Rhea" id="RHEA-COMP:17340"/>
        <dbReference type="ChEBI" id="CHEBI:33019"/>
        <dbReference type="ChEBI" id="CHEBI:61560"/>
        <dbReference type="ChEBI" id="CHEBI:173112"/>
        <dbReference type="EC" id="2.7.7.7"/>
    </reaction>
</comment>
<dbReference type="Gene3D" id="3.20.20.140">
    <property type="entry name" value="Metal-dependent hydrolases"/>
    <property type="match status" value="1"/>
</dbReference>
<dbReference type="InterPro" id="IPR004805">
    <property type="entry name" value="DnaE2/DnaE/PolC"/>
</dbReference>
<accession>A0ABT4UK85</accession>
<keyword evidence="4 10" id="KW-0808">Transferase</keyword>
<dbReference type="InterPro" id="IPR029460">
    <property type="entry name" value="DNAPol_HHH"/>
</dbReference>
<dbReference type="GO" id="GO:0003887">
    <property type="term" value="F:DNA-directed DNA polymerase activity"/>
    <property type="evidence" value="ECO:0007669"/>
    <property type="project" value="UniProtKB-EC"/>
</dbReference>
<evidence type="ECO:0000256" key="4">
    <source>
        <dbReference type="ARBA" id="ARBA00022679"/>
    </source>
</evidence>
<dbReference type="Gene3D" id="1.10.10.1600">
    <property type="entry name" value="Bacterial DNA polymerase III alpha subunit, thumb domain"/>
    <property type="match status" value="1"/>
</dbReference>
<dbReference type="EC" id="2.7.7.7" evidence="2"/>
<dbReference type="NCBIfam" id="TIGR00594">
    <property type="entry name" value="polc"/>
    <property type="match status" value="1"/>
</dbReference>
<evidence type="ECO:0000256" key="5">
    <source>
        <dbReference type="ARBA" id="ARBA00022695"/>
    </source>
</evidence>
<dbReference type="InterPro" id="IPR004013">
    <property type="entry name" value="PHP_dom"/>
</dbReference>